<dbReference type="InterPro" id="IPR014729">
    <property type="entry name" value="Rossmann-like_a/b/a_fold"/>
</dbReference>
<dbReference type="InterPro" id="IPR017932">
    <property type="entry name" value="GATase_2_dom"/>
</dbReference>
<dbReference type="Gene3D" id="3.40.50.620">
    <property type="entry name" value="HUPs"/>
    <property type="match status" value="1"/>
</dbReference>
<protein>
    <recommendedName>
        <fullName evidence="4">Glutamine amidotransferase type-2 domain-containing protein</fullName>
    </recommendedName>
</protein>
<dbReference type="SUPFAM" id="SSF56235">
    <property type="entry name" value="N-terminal nucleophile aminohydrolases (Ntn hydrolases)"/>
    <property type="match status" value="1"/>
</dbReference>
<dbReference type="CDD" id="cd01991">
    <property type="entry name" value="Asn_synthase_B_C"/>
    <property type="match status" value="1"/>
</dbReference>
<dbReference type="SUPFAM" id="SSF52402">
    <property type="entry name" value="Adenine nucleotide alpha hydrolases-like"/>
    <property type="match status" value="1"/>
</dbReference>
<dbReference type="Gene3D" id="3.60.20.10">
    <property type="entry name" value="Glutamine Phosphoribosylpyrophosphate, subunit 1, domain 1"/>
    <property type="match status" value="1"/>
</dbReference>
<dbReference type="PROSITE" id="PS51278">
    <property type="entry name" value="GATASE_TYPE_2"/>
    <property type="match status" value="1"/>
</dbReference>
<feature type="non-terminal residue" evidence="5">
    <location>
        <position position="366"/>
    </location>
</feature>
<evidence type="ECO:0000256" key="3">
    <source>
        <dbReference type="ARBA" id="ARBA00022840"/>
    </source>
</evidence>
<evidence type="ECO:0000259" key="4">
    <source>
        <dbReference type="PROSITE" id="PS51278"/>
    </source>
</evidence>
<evidence type="ECO:0000256" key="1">
    <source>
        <dbReference type="ARBA" id="ARBA00022598"/>
    </source>
</evidence>
<accession>X1GJ83</accession>
<feature type="non-terminal residue" evidence="5">
    <location>
        <position position="1"/>
    </location>
</feature>
<sequence>VSSADQMVVARDALGTKPLYFSEANELLAFASNKKALWQLGMDNVMPIRAGTLAIFNGEGVQLKEALPIRRGKVKIKDMSEAVDCYQEAICSAVKKRLSNVDKVAVLLSGGVDSCLIAKILHDLAPGAGIEVVAYTAGFPESEDIKTAQEFTREIGVEHRIELLSVGEVERYIPKVIETIEERDFVQIETGIGIYAAMDKASQDGIKVVFSGQGPDELWGGYAWYPEVLNQEGRQELSERMWDDLIRGDIETLDRENKIARVYGADMMFPYIDLAVVNLAMSVAPELKVTSANDHLGKHPHRELAQAMGIPPEYANRAKDAAQHGMGIHGVLDGIARKNGFAEDRVKKIGYSSDKITTEKLGSSSR</sequence>
<dbReference type="InterPro" id="IPR050795">
    <property type="entry name" value="Asn_Synthetase"/>
</dbReference>
<dbReference type="PANTHER" id="PTHR11772:SF2">
    <property type="entry name" value="ASPARAGINE SYNTHETASE [GLUTAMINE-HYDROLYZING]"/>
    <property type="match status" value="1"/>
</dbReference>
<comment type="caution">
    <text evidence="5">The sequence shown here is derived from an EMBL/GenBank/DDBJ whole genome shotgun (WGS) entry which is preliminary data.</text>
</comment>
<proteinExistence type="predicted"/>
<keyword evidence="1" id="KW-0436">Ligase</keyword>
<gene>
    <name evidence="5" type="ORF">S03H2_16565</name>
</gene>
<dbReference type="GO" id="GO:0005829">
    <property type="term" value="C:cytosol"/>
    <property type="evidence" value="ECO:0007669"/>
    <property type="project" value="TreeGrafter"/>
</dbReference>
<keyword evidence="3" id="KW-0067">ATP-binding</keyword>
<dbReference type="PANTHER" id="PTHR11772">
    <property type="entry name" value="ASPARAGINE SYNTHETASE"/>
    <property type="match status" value="1"/>
</dbReference>
<keyword evidence="2" id="KW-0547">Nucleotide-binding</keyword>
<dbReference type="GO" id="GO:0004066">
    <property type="term" value="F:asparagine synthase (glutamine-hydrolyzing) activity"/>
    <property type="evidence" value="ECO:0007669"/>
    <property type="project" value="InterPro"/>
</dbReference>
<dbReference type="InterPro" id="IPR029055">
    <property type="entry name" value="Ntn_hydrolases_N"/>
</dbReference>
<dbReference type="GO" id="GO:0006529">
    <property type="term" value="P:asparagine biosynthetic process"/>
    <property type="evidence" value="ECO:0007669"/>
    <property type="project" value="InterPro"/>
</dbReference>
<dbReference type="Pfam" id="PF13537">
    <property type="entry name" value="GATase_7"/>
    <property type="match status" value="1"/>
</dbReference>
<dbReference type="InterPro" id="IPR001962">
    <property type="entry name" value="Asn_synthase"/>
</dbReference>
<name>X1GJ83_9ZZZZ</name>
<reference evidence="5" key="1">
    <citation type="journal article" date="2014" name="Front. Microbiol.">
        <title>High frequency of phylogenetically diverse reductive dehalogenase-homologous genes in deep subseafloor sedimentary metagenomes.</title>
        <authorList>
            <person name="Kawai M."/>
            <person name="Futagami T."/>
            <person name="Toyoda A."/>
            <person name="Takaki Y."/>
            <person name="Nishi S."/>
            <person name="Hori S."/>
            <person name="Arai W."/>
            <person name="Tsubouchi T."/>
            <person name="Morono Y."/>
            <person name="Uchiyama I."/>
            <person name="Ito T."/>
            <person name="Fujiyama A."/>
            <person name="Inagaki F."/>
            <person name="Takami H."/>
        </authorList>
    </citation>
    <scope>NUCLEOTIDE SEQUENCE</scope>
    <source>
        <strain evidence="5">Expedition CK06-06</strain>
    </source>
</reference>
<evidence type="ECO:0000256" key="2">
    <source>
        <dbReference type="ARBA" id="ARBA00022741"/>
    </source>
</evidence>
<evidence type="ECO:0000313" key="5">
    <source>
        <dbReference type="EMBL" id="GAH41679.1"/>
    </source>
</evidence>
<dbReference type="GO" id="GO:0005524">
    <property type="term" value="F:ATP binding"/>
    <property type="evidence" value="ECO:0007669"/>
    <property type="project" value="UniProtKB-KW"/>
</dbReference>
<feature type="domain" description="Glutamine amidotransferase type-2" evidence="4">
    <location>
        <begin position="1"/>
        <end position="59"/>
    </location>
</feature>
<dbReference type="Pfam" id="PF00733">
    <property type="entry name" value="Asn_synthase"/>
    <property type="match status" value="1"/>
</dbReference>
<organism evidence="5">
    <name type="scientific">marine sediment metagenome</name>
    <dbReference type="NCBI Taxonomy" id="412755"/>
    <lineage>
        <taxon>unclassified sequences</taxon>
        <taxon>metagenomes</taxon>
        <taxon>ecological metagenomes</taxon>
    </lineage>
</organism>
<dbReference type="AlphaFoldDB" id="X1GJ83"/>
<dbReference type="EMBL" id="BARU01008471">
    <property type="protein sequence ID" value="GAH41679.1"/>
    <property type="molecule type" value="Genomic_DNA"/>
</dbReference>